<feature type="compositionally biased region" description="Basic and acidic residues" evidence="4">
    <location>
        <begin position="920"/>
        <end position="943"/>
    </location>
</feature>
<dbReference type="Proteomes" id="UP000075884">
    <property type="component" value="Unassembled WGS sequence"/>
</dbReference>
<feature type="region of interest" description="Disordered" evidence="4">
    <location>
        <begin position="509"/>
        <end position="533"/>
    </location>
</feature>
<dbReference type="EnsemblMetazoa" id="ADIR003715-RA">
    <property type="protein sequence ID" value="ADIR003715-PA"/>
    <property type="gene ID" value="ADIR003715"/>
</dbReference>
<feature type="compositionally biased region" description="Basic and acidic residues" evidence="4">
    <location>
        <begin position="976"/>
        <end position="990"/>
    </location>
</feature>
<evidence type="ECO:0008006" key="7">
    <source>
        <dbReference type="Google" id="ProtNLM"/>
    </source>
</evidence>
<evidence type="ECO:0000313" key="5">
    <source>
        <dbReference type="EnsemblMetazoa" id="ADIR003715-PA"/>
    </source>
</evidence>
<organism evidence="5 6">
    <name type="scientific">Anopheles dirus</name>
    <dbReference type="NCBI Taxonomy" id="7168"/>
    <lineage>
        <taxon>Eukaryota</taxon>
        <taxon>Metazoa</taxon>
        <taxon>Ecdysozoa</taxon>
        <taxon>Arthropoda</taxon>
        <taxon>Hexapoda</taxon>
        <taxon>Insecta</taxon>
        <taxon>Pterygota</taxon>
        <taxon>Neoptera</taxon>
        <taxon>Endopterygota</taxon>
        <taxon>Diptera</taxon>
        <taxon>Nematocera</taxon>
        <taxon>Culicoidea</taxon>
        <taxon>Culicidae</taxon>
        <taxon>Anophelinae</taxon>
        <taxon>Anopheles</taxon>
    </lineage>
</organism>
<sequence length="1334" mass="146888">MLSRKLGAPVTRSVCPKHASVRFDLATNKLEVLDLCSLHGVTVDQEPIAPLRWTEISTITRLFFGDIAASVLSGETQQKDSSFVLEEDSTDFIDCSLEETPLQGSKKVTTTGSGLFSAGSPSRPSLVATVATIHEPPPSAQDDKEGRSCSFLVPCTQQLEDSALSVADNKEPAPSAKPLQDELADDDDDMFFIPETQQPADELECPSKILDPILPVVQGEGPEERATMEEEYFQMTADNEDNSNDAIFNNKYIEESQNLMPELDESHQAGLEKRVSILQERSVDSISFHNRQDTTQDMSRIEWNESNASKNPPLPSVAKIIAEPDERSLTPELHFDDDPPKTDERQPSVTPEILFNDGPDVAQAPPEKDKEKSACVTETSVMCFDEQANAIDDDGHDISLNQEGHFKAPTAAATDPVTRPKEVVPHVDIAYDMETQALDYVGGNAYDMQTQPFHMVQDRSAEAVDSPLKAYDLSTQLLPDTYGSAPEKPPAPKLPLMNLRLRSLASSNKAFSPAGKGLTPPTEPLQPSRTPRSDSVLEIDADDLLTQPISPPKNVMPDSPDVACVDDAEEPMAGAELEAYNLQTQPFSPLVQVKPSSVQKKLPYVKLLDIRNVRRVPKVNESDPYGMETQLLVQDCSGNVYDLATQQLPAAHRSSLTDGDVSQFNPQINSTIKLPAIQQQQKKTSAQEQHLEVSPSTSNKGNTTIAADADTSFDSDDEFCLAETLPIGKMLPPGNSSATVFKVPPSKSEKAATPKPKRDRKRPEVDMSEFLTPEHPMLYLPKADRIRSASGQMRELAASHSVDAMNKPKYHFNDNSSSDSSDEEDSAARNSFKKTNVSVALEKELEQVREDGKIQKQQKEQLRRKNEEEITIKPKAEKPKSRDEKVSKTTDSAGTKRQEQTKESNGKSTTLKTATETSTETEKKSSRRRGAADTDRKSEPEKKSSRRTRKDAEEEHSSRKSDSNSSNDCMKPPNSDPKRASTRVRKETYKLKANNESVDYQSKSSSKSVPASSSATAVSSARVSRKRKEMSTEDEQQAVPDAPPIHPKTRESKRQKSGYGSTAPQVTTVVETRERPRRTTTTSGASTKKVLGSSSPASDVTIVGQHNMATGLIGDGGLADVSVTSSTGSDGSVVRSSRPRLIFTRMSPEPYRKCIARAGSKIVDIPELATILVTDRIFRTYKFLCATAKGIPIVGQSYLDALQSSDEDEPVDAWDHILSDPDTEKRYKFRLRDTLLKAQKHKLFQDFTVFVTSSTQPPPSELYLILSCAGAKATKHASQPPKDARKMFVISDPADSASWMKYREKFPDIDIVSAEGFMLSIMQHSINFSKYRLA</sequence>
<feature type="compositionally biased region" description="Basic and acidic residues" evidence="4">
    <location>
        <begin position="323"/>
        <end position="346"/>
    </location>
</feature>
<accession>A0A182N7U1</accession>
<feature type="compositionally biased region" description="Low complexity" evidence="4">
    <location>
        <begin position="1002"/>
        <end position="1022"/>
    </location>
</feature>
<name>A0A182N7U1_9DIPT</name>
<evidence type="ECO:0000256" key="4">
    <source>
        <dbReference type="SAM" id="MobiDB-lite"/>
    </source>
</evidence>
<dbReference type="PANTHER" id="PTHR23196:SF1">
    <property type="entry name" value="PAX-INTERACTING PROTEIN 1"/>
    <property type="match status" value="1"/>
</dbReference>
<feature type="compositionally biased region" description="Polar residues" evidence="4">
    <location>
        <begin position="684"/>
        <end position="702"/>
    </location>
</feature>
<dbReference type="PANTHER" id="PTHR23196">
    <property type="entry name" value="PAX TRANSCRIPTION ACTIVATION DOMAIN INTERACTING PROTEIN"/>
    <property type="match status" value="1"/>
</dbReference>
<dbReference type="CDD" id="cd18432">
    <property type="entry name" value="BRCT_PAXIP1_rpt6_like"/>
    <property type="match status" value="1"/>
</dbReference>
<dbReference type="CDD" id="cd17744">
    <property type="entry name" value="BRCT_MDC1_rpt1"/>
    <property type="match status" value="1"/>
</dbReference>
<proteinExistence type="predicted"/>
<dbReference type="SUPFAM" id="SSF52113">
    <property type="entry name" value="BRCT domain"/>
    <property type="match status" value="2"/>
</dbReference>
<dbReference type="InterPro" id="IPR051579">
    <property type="entry name" value="DDR_Transcriptional_Reg"/>
</dbReference>
<evidence type="ECO:0000256" key="2">
    <source>
        <dbReference type="ARBA" id="ARBA00022763"/>
    </source>
</evidence>
<dbReference type="GO" id="GO:0044666">
    <property type="term" value="C:MLL3/4 complex"/>
    <property type="evidence" value="ECO:0007669"/>
    <property type="project" value="TreeGrafter"/>
</dbReference>
<dbReference type="Gene3D" id="3.40.50.10190">
    <property type="entry name" value="BRCT domain"/>
    <property type="match status" value="2"/>
</dbReference>
<feature type="region of interest" description="Disordered" evidence="4">
    <location>
        <begin position="678"/>
        <end position="706"/>
    </location>
</feature>
<dbReference type="InterPro" id="IPR036420">
    <property type="entry name" value="BRCT_dom_sf"/>
</dbReference>
<feature type="compositionally biased region" description="Low complexity" evidence="4">
    <location>
        <begin position="907"/>
        <end position="918"/>
    </location>
</feature>
<reference evidence="5" key="2">
    <citation type="submission" date="2020-05" db="UniProtKB">
        <authorList>
            <consortium name="EnsemblMetazoa"/>
        </authorList>
    </citation>
    <scope>IDENTIFICATION</scope>
    <source>
        <strain evidence="5">WRAIR2</strain>
    </source>
</reference>
<keyword evidence="3" id="KW-0539">Nucleus</keyword>
<evidence type="ECO:0000256" key="3">
    <source>
        <dbReference type="ARBA" id="ARBA00023242"/>
    </source>
</evidence>
<comment type="subcellular location">
    <subcellularLocation>
        <location evidence="1">Nucleus</location>
    </subcellularLocation>
</comment>
<keyword evidence="6" id="KW-1185">Reference proteome</keyword>
<evidence type="ECO:0000313" key="6">
    <source>
        <dbReference type="Proteomes" id="UP000075884"/>
    </source>
</evidence>
<protein>
    <recommendedName>
        <fullName evidence="7">BRCT domain-containing protein</fullName>
    </recommendedName>
</protein>
<feature type="region of interest" description="Disordered" evidence="4">
    <location>
        <begin position="731"/>
        <end position="773"/>
    </location>
</feature>
<reference evidence="6" key="1">
    <citation type="submission" date="2013-03" db="EMBL/GenBank/DDBJ databases">
        <title>The Genome Sequence of Anopheles dirus WRAIR2.</title>
        <authorList>
            <consortium name="The Broad Institute Genomics Platform"/>
            <person name="Neafsey D.E."/>
            <person name="Walton C."/>
            <person name="Walker B."/>
            <person name="Young S.K."/>
            <person name="Zeng Q."/>
            <person name="Gargeya S."/>
            <person name="Fitzgerald M."/>
            <person name="Haas B."/>
            <person name="Abouelleil A."/>
            <person name="Allen A.W."/>
            <person name="Alvarado L."/>
            <person name="Arachchi H.M."/>
            <person name="Berlin A.M."/>
            <person name="Chapman S.B."/>
            <person name="Gainer-Dewar J."/>
            <person name="Goldberg J."/>
            <person name="Griggs A."/>
            <person name="Gujja S."/>
            <person name="Hansen M."/>
            <person name="Howarth C."/>
            <person name="Imamovic A."/>
            <person name="Ireland A."/>
            <person name="Larimer J."/>
            <person name="McCowan C."/>
            <person name="Murphy C."/>
            <person name="Pearson M."/>
            <person name="Poon T.W."/>
            <person name="Priest M."/>
            <person name="Roberts A."/>
            <person name="Saif S."/>
            <person name="Shea T."/>
            <person name="Sisk P."/>
            <person name="Sykes S."/>
            <person name="Wortman J."/>
            <person name="Nusbaum C."/>
            <person name="Birren B."/>
        </authorList>
    </citation>
    <scope>NUCLEOTIDE SEQUENCE [LARGE SCALE GENOMIC DNA]</scope>
    <source>
        <strain evidence="6">WRAIR2</strain>
    </source>
</reference>
<evidence type="ECO:0000256" key="1">
    <source>
        <dbReference type="ARBA" id="ARBA00004123"/>
    </source>
</evidence>
<feature type="compositionally biased region" description="Basic and acidic residues" evidence="4">
    <location>
        <begin position="950"/>
        <end position="962"/>
    </location>
</feature>
<dbReference type="STRING" id="7168.A0A182N7U1"/>
<keyword evidence="2" id="KW-0227">DNA damage</keyword>
<feature type="compositionally biased region" description="Basic and acidic residues" evidence="4">
    <location>
        <begin position="841"/>
        <end position="905"/>
    </location>
</feature>
<feature type="region of interest" description="Disordered" evidence="4">
    <location>
        <begin position="323"/>
        <end position="371"/>
    </location>
</feature>
<feature type="region of interest" description="Disordered" evidence="4">
    <location>
        <begin position="790"/>
        <end position="1098"/>
    </location>
</feature>
<dbReference type="VEuPathDB" id="VectorBase:ADIR003715"/>
<dbReference type="GO" id="GO:0006974">
    <property type="term" value="P:DNA damage response"/>
    <property type="evidence" value="ECO:0007669"/>
    <property type="project" value="UniProtKB-KW"/>
</dbReference>